<evidence type="ECO:0000313" key="1">
    <source>
        <dbReference type="EMBL" id="EDZ73637.1"/>
    </source>
</evidence>
<accession>B5VEK1</accession>
<name>B5VEK1_YEAS6</name>
<gene>
    <name evidence="1" type="ORF">AWRI1631_23280</name>
</gene>
<reference evidence="1 2" key="1">
    <citation type="journal article" date="2008" name="FEMS Yeast Res.">
        <title>Comparative genome analysis of a Saccharomyces cerevisiae wine strain.</title>
        <authorList>
            <person name="Borneman A.R."/>
            <person name="Forgan A.H."/>
            <person name="Pretorius I.S."/>
            <person name="Chambers P.J."/>
        </authorList>
    </citation>
    <scope>NUCLEOTIDE SEQUENCE [LARGE SCALE GENOMIC DNA]</scope>
    <source>
        <strain evidence="1 2">AWRI1631</strain>
    </source>
</reference>
<dbReference type="EMBL" id="ABSV01000183">
    <property type="protein sequence ID" value="EDZ73637.1"/>
    <property type="molecule type" value="Genomic_DNA"/>
</dbReference>
<organism evidence="1 2">
    <name type="scientific">Saccharomyces cerevisiae (strain AWRI1631)</name>
    <name type="common">Baker's yeast</name>
    <dbReference type="NCBI Taxonomy" id="545124"/>
    <lineage>
        <taxon>Eukaryota</taxon>
        <taxon>Fungi</taxon>
        <taxon>Dikarya</taxon>
        <taxon>Ascomycota</taxon>
        <taxon>Saccharomycotina</taxon>
        <taxon>Saccharomycetes</taxon>
        <taxon>Saccharomycetales</taxon>
        <taxon>Saccharomycetaceae</taxon>
        <taxon>Saccharomyces</taxon>
    </lineage>
</organism>
<protein>
    <submittedName>
        <fullName evidence="1">Uncharacterized protein</fullName>
    </submittedName>
</protein>
<evidence type="ECO:0000313" key="2">
    <source>
        <dbReference type="Proteomes" id="UP000008988"/>
    </source>
</evidence>
<dbReference type="Proteomes" id="UP000008988">
    <property type="component" value="Unassembled WGS sequence"/>
</dbReference>
<comment type="caution">
    <text evidence="1">The sequence shown here is derived from an EMBL/GenBank/DDBJ whole genome shotgun (WGS) entry which is preliminary data.</text>
</comment>
<dbReference type="AlphaFoldDB" id="B5VEK1"/>
<sequence length="38" mass="4455">MLSFIRGVKFLKVKKKKRRIDKTIIQAPLKDLSLLLSK</sequence>
<proteinExistence type="predicted"/>